<sequence>MNSLPERPFTEHRVDRISMPPANAETERLVGEYKSRQVKTCPSPSSIHFSFLRGLPGSGKTSHADSLKDVKVVGAGLIAAMREAKGGEVTEQNKRELIKQYYQDNSANVTFSGQNKDNRQMVLDSLHAEAKKQIETLIESSSSDHQTNIVVDNTNIAPWEAASYFAIAMQYGIPLENIEIIDINPFNNPKFRNGLQQQMAKERMLLDCSPESWPQLTFKSTARGGSNETIDMSHPVARTMVCNALNSVRIEGDSMTVSYLRKRLDKFLNYGLSVTDLIQSAINEPVKSDNPLPARRAAGQPDRQGDPSHRPLTGADSQNWRRAERPPNAPVHGRPHNNPRREPSAARQFTAESEPRRDSDRTERGRTGRGRQTTNRGYPSNRDNTSNRDQQGFWPHTRPSGNSKTDRQWR</sequence>
<evidence type="ECO:0000313" key="2">
    <source>
        <dbReference type="EMBL" id="MET4758391.1"/>
    </source>
</evidence>
<reference evidence="2 3" key="1">
    <citation type="submission" date="2024-06" db="EMBL/GenBank/DDBJ databases">
        <title>Genomic Encyclopedia of Type Strains, Phase V (KMG-V): Genome sequencing to study the core and pangenomes of soil and plant-associated prokaryotes.</title>
        <authorList>
            <person name="Whitman W."/>
        </authorList>
    </citation>
    <scope>NUCLEOTIDE SEQUENCE [LARGE SCALE GENOMIC DNA]</scope>
    <source>
        <strain evidence="2 3">NE40</strain>
    </source>
</reference>
<feature type="compositionally biased region" description="Basic and acidic residues" evidence="1">
    <location>
        <begin position="353"/>
        <end position="366"/>
    </location>
</feature>
<evidence type="ECO:0000313" key="3">
    <source>
        <dbReference type="Proteomes" id="UP001549366"/>
    </source>
</evidence>
<accession>A0ABV2SKV4</accession>
<keyword evidence="3" id="KW-1185">Reference proteome</keyword>
<name>A0ABV2SKV4_9GAMM</name>
<evidence type="ECO:0000256" key="1">
    <source>
        <dbReference type="SAM" id="MobiDB-lite"/>
    </source>
</evidence>
<evidence type="ECO:0008006" key="4">
    <source>
        <dbReference type="Google" id="ProtNLM"/>
    </source>
</evidence>
<protein>
    <recommendedName>
        <fullName evidence="4">UDP-N-acetylglucosamine kinase</fullName>
    </recommendedName>
</protein>
<dbReference type="Gene3D" id="3.40.50.300">
    <property type="entry name" value="P-loop containing nucleotide triphosphate hydrolases"/>
    <property type="match status" value="1"/>
</dbReference>
<proteinExistence type="predicted"/>
<dbReference type="RefSeq" id="WP_354008478.1">
    <property type="nucleotide sequence ID" value="NZ_JBEWTA010000001.1"/>
</dbReference>
<dbReference type="EMBL" id="JBEWTB010000002">
    <property type="protein sequence ID" value="MET4758391.1"/>
    <property type="molecule type" value="Genomic_DNA"/>
</dbReference>
<comment type="caution">
    <text evidence="2">The sequence shown here is derived from an EMBL/GenBank/DDBJ whole genome shotgun (WGS) entry which is preliminary data.</text>
</comment>
<organism evidence="2 3">
    <name type="scientific">Endozoicomonas lisbonensis</name>
    <dbReference type="NCBI Taxonomy" id="3120522"/>
    <lineage>
        <taxon>Bacteria</taxon>
        <taxon>Pseudomonadati</taxon>
        <taxon>Pseudomonadota</taxon>
        <taxon>Gammaproteobacteria</taxon>
        <taxon>Oceanospirillales</taxon>
        <taxon>Endozoicomonadaceae</taxon>
        <taxon>Endozoicomonas</taxon>
    </lineage>
</organism>
<feature type="compositionally biased region" description="Polar residues" evidence="1">
    <location>
        <begin position="381"/>
        <end position="390"/>
    </location>
</feature>
<feature type="region of interest" description="Disordered" evidence="1">
    <location>
        <begin position="285"/>
        <end position="410"/>
    </location>
</feature>
<dbReference type="Proteomes" id="UP001549366">
    <property type="component" value="Unassembled WGS sequence"/>
</dbReference>
<gene>
    <name evidence="2" type="ORF">V5J35_003583</name>
</gene>
<dbReference type="InterPro" id="IPR027417">
    <property type="entry name" value="P-loop_NTPase"/>
</dbReference>